<sequence length="70" mass="7524">MRCAPGPPGRLLLTSDGAYEPYGDADRDLADYLTGAPRTSARRLVEDAVRRARAVPDPYADNATALIAHI</sequence>
<evidence type="ECO:0000313" key="1">
    <source>
        <dbReference type="EMBL" id="MQT05169.1"/>
    </source>
</evidence>
<organism evidence="1 2">
    <name type="scientific">Streptomyces jumonjinensis</name>
    <dbReference type="NCBI Taxonomy" id="1945"/>
    <lineage>
        <taxon>Bacteria</taxon>
        <taxon>Bacillati</taxon>
        <taxon>Actinomycetota</taxon>
        <taxon>Actinomycetes</taxon>
        <taxon>Kitasatosporales</taxon>
        <taxon>Streptomycetaceae</taxon>
        <taxon>Streptomyces</taxon>
    </lineage>
</organism>
<gene>
    <name evidence="1" type="ORF">FF041_35130</name>
</gene>
<name>A0A646KS58_STRJU</name>
<dbReference type="RefSeq" id="WP_153526427.1">
    <property type="nucleotide sequence ID" value="NZ_JBEPDZ010000031.1"/>
</dbReference>
<evidence type="ECO:0000313" key="2">
    <source>
        <dbReference type="Proteomes" id="UP000419138"/>
    </source>
</evidence>
<dbReference type="AlphaFoldDB" id="A0A646KS58"/>
<dbReference type="Proteomes" id="UP000419138">
    <property type="component" value="Unassembled WGS sequence"/>
</dbReference>
<keyword evidence="2" id="KW-1185">Reference proteome</keyword>
<reference evidence="1 2" key="1">
    <citation type="submission" date="2019-05" db="EMBL/GenBank/DDBJ databases">
        <title>Comparative genomics and metabolomics analyses of clavulanic acid producing Streptomyces species provides insight into specialized metabolism and evolution of beta-lactam biosynthetic gene clusters.</title>
        <authorList>
            <person name="Moore M.A."/>
            <person name="Cruz-Morales P."/>
            <person name="Barona Gomez F."/>
            <person name="Kapil T."/>
        </authorList>
    </citation>
    <scope>NUCLEOTIDE SEQUENCE [LARGE SCALE GENOMIC DNA]</scope>
    <source>
        <strain evidence="1 2">NRRL 5741</strain>
    </source>
</reference>
<comment type="caution">
    <text evidence="1">The sequence shown here is derived from an EMBL/GenBank/DDBJ whole genome shotgun (WGS) entry which is preliminary data.</text>
</comment>
<protein>
    <recommendedName>
        <fullName evidence="3">PPM-type phosphatase domain-containing protein</fullName>
    </recommendedName>
</protein>
<dbReference type="EMBL" id="VCLA01000199">
    <property type="protein sequence ID" value="MQT05169.1"/>
    <property type="molecule type" value="Genomic_DNA"/>
</dbReference>
<accession>A0A646KS58</accession>
<evidence type="ECO:0008006" key="3">
    <source>
        <dbReference type="Google" id="ProtNLM"/>
    </source>
</evidence>
<proteinExistence type="predicted"/>
<dbReference type="OrthoDB" id="4215110at2"/>